<comment type="similarity">
    <text evidence="2">Belongs to the CDP-glycerol glycerophosphotransferase family.</text>
</comment>
<accession>A0A3R6GY71</accession>
<protein>
    <submittedName>
        <fullName evidence="7">CDP-glycerol--glycerophosphate glycerophosphotransferase</fullName>
    </submittedName>
</protein>
<dbReference type="GO" id="GO:0005886">
    <property type="term" value="C:plasma membrane"/>
    <property type="evidence" value="ECO:0007669"/>
    <property type="project" value="UniProtKB-SubCell"/>
</dbReference>
<dbReference type="GO" id="GO:0047355">
    <property type="term" value="F:CDP-glycerol glycerophosphotransferase activity"/>
    <property type="evidence" value="ECO:0007669"/>
    <property type="project" value="InterPro"/>
</dbReference>
<dbReference type="EMBL" id="QRID01000003">
    <property type="protein sequence ID" value="RHG29976.1"/>
    <property type="molecule type" value="Genomic_DNA"/>
</dbReference>
<dbReference type="InterPro" id="IPR043149">
    <property type="entry name" value="TagF_N"/>
</dbReference>
<dbReference type="PANTHER" id="PTHR37316:SF3">
    <property type="entry name" value="TEICHOIC ACID GLYCEROL-PHOSPHATE TRANSFERASE"/>
    <property type="match status" value="1"/>
</dbReference>
<comment type="caution">
    <text evidence="7">The sequence shown here is derived from an EMBL/GenBank/DDBJ whole genome shotgun (WGS) entry which is preliminary data.</text>
</comment>
<keyword evidence="6" id="KW-0472">Membrane</keyword>
<dbReference type="Pfam" id="PF04464">
    <property type="entry name" value="Glyphos_transf"/>
    <property type="match status" value="1"/>
</dbReference>
<evidence type="ECO:0000256" key="1">
    <source>
        <dbReference type="ARBA" id="ARBA00004202"/>
    </source>
</evidence>
<evidence type="ECO:0000256" key="6">
    <source>
        <dbReference type="ARBA" id="ARBA00023136"/>
    </source>
</evidence>
<evidence type="ECO:0000256" key="2">
    <source>
        <dbReference type="ARBA" id="ARBA00010488"/>
    </source>
</evidence>
<reference evidence="7 8" key="1">
    <citation type="submission" date="2018-08" db="EMBL/GenBank/DDBJ databases">
        <title>A genome reference for cultivated species of the human gut microbiota.</title>
        <authorList>
            <person name="Zou Y."/>
            <person name="Xue W."/>
            <person name="Luo G."/>
        </authorList>
    </citation>
    <scope>NUCLEOTIDE SEQUENCE [LARGE SCALE GENOMIC DNA]</scope>
    <source>
        <strain evidence="7 8">AM22-21LB</strain>
    </source>
</reference>
<evidence type="ECO:0000256" key="3">
    <source>
        <dbReference type="ARBA" id="ARBA00022475"/>
    </source>
</evidence>
<gene>
    <name evidence="7" type="ORF">DW264_04140</name>
</gene>
<dbReference type="InterPro" id="IPR043148">
    <property type="entry name" value="TagF_C"/>
</dbReference>
<keyword evidence="5" id="KW-0777">Teichoic acid biosynthesis</keyword>
<dbReference type="Gene3D" id="3.40.50.12580">
    <property type="match status" value="1"/>
</dbReference>
<name>A0A3R6GY71_9FIRM</name>
<evidence type="ECO:0000313" key="7">
    <source>
        <dbReference type="EMBL" id="RHG29976.1"/>
    </source>
</evidence>
<sequence>MGEVTRSLSEGKFFLRISKKIKKANKQFWKYVDRALANAYNYMRFGHLPIDNHKIMMLTSRGTYNCHPRAIADEIIKQNLPYEIVWVVRKENIDNNEWYPENIKLVRRGSYEFYEEAATSKVWIDNSVTFAYLFAKKRKEQVLFETWHGSFGLKKFDASVNNNKYWVKKAYQEGKQTDYCLTNCKFEENLFKDTFWENTEMLPYGHPRNDILFTADTEETKKLVASIRKKYQLDDDMHVLLYAPTYRDVQNADLYELDYDAVVAALEERFGGKWIIMVRYHFLDRKLANLDISNPNIRNATDYPDIQDLMLVADIGMTDYSSWIYDYFFTRKKAMLYVPDIDEYESKDREFLFPIESTPFPIAKTNEELCENIRNFDEEKYEREYQKFYDKMECYEDGHAAERVVEKLKEIMQ</sequence>
<dbReference type="AlphaFoldDB" id="A0A3R6GY71"/>
<dbReference type="InterPro" id="IPR051612">
    <property type="entry name" value="Teichoic_Acid_Biosynth"/>
</dbReference>
<keyword evidence="4 7" id="KW-0808">Transferase</keyword>
<evidence type="ECO:0000313" key="8">
    <source>
        <dbReference type="Proteomes" id="UP000284051"/>
    </source>
</evidence>
<dbReference type="GO" id="GO:0019350">
    <property type="term" value="P:teichoic acid biosynthetic process"/>
    <property type="evidence" value="ECO:0007669"/>
    <property type="project" value="UniProtKB-KW"/>
</dbReference>
<dbReference type="PANTHER" id="PTHR37316">
    <property type="entry name" value="TEICHOIC ACID GLYCEROL-PHOSPHATE PRIMASE"/>
    <property type="match status" value="1"/>
</dbReference>
<dbReference type="SUPFAM" id="SSF53756">
    <property type="entry name" value="UDP-Glycosyltransferase/glycogen phosphorylase"/>
    <property type="match status" value="1"/>
</dbReference>
<proteinExistence type="inferred from homology"/>
<dbReference type="RefSeq" id="WP_118772059.1">
    <property type="nucleotide sequence ID" value="NZ_QRID01000003.1"/>
</dbReference>
<comment type="subcellular location">
    <subcellularLocation>
        <location evidence="1">Cell membrane</location>
        <topology evidence="1">Peripheral membrane protein</topology>
    </subcellularLocation>
</comment>
<organism evidence="7 8">
    <name type="scientific">Roseburia intestinalis</name>
    <dbReference type="NCBI Taxonomy" id="166486"/>
    <lineage>
        <taxon>Bacteria</taxon>
        <taxon>Bacillati</taxon>
        <taxon>Bacillota</taxon>
        <taxon>Clostridia</taxon>
        <taxon>Lachnospirales</taxon>
        <taxon>Lachnospiraceae</taxon>
        <taxon>Roseburia</taxon>
    </lineage>
</organism>
<dbReference type="Proteomes" id="UP000284051">
    <property type="component" value="Unassembled WGS sequence"/>
</dbReference>
<keyword evidence="3" id="KW-1003">Cell membrane</keyword>
<evidence type="ECO:0000256" key="4">
    <source>
        <dbReference type="ARBA" id="ARBA00022679"/>
    </source>
</evidence>
<evidence type="ECO:0000256" key="5">
    <source>
        <dbReference type="ARBA" id="ARBA00022944"/>
    </source>
</evidence>
<dbReference type="Gene3D" id="3.40.50.11820">
    <property type="match status" value="1"/>
</dbReference>
<dbReference type="InterPro" id="IPR007554">
    <property type="entry name" value="Glycerophosphate_synth"/>
</dbReference>